<dbReference type="InterPro" id="IPR003594">
    <property type="entry name" value="HATPase_dom"/>
</dbReference>
<proteinExistence type="predicted"/>
<gene>
    <name evidence="3" type="ORF">GCM10022207_31030</name>
</gene>
<dbReference type="Pfam" id="PF07228">
    <property type="entry name" value="SpoIIE"/>
    <property type="match status" value="1"/>
</dbReference>
<protein>
    <submittedName>
        <fullName evidence="3">SpoIIE family protein phosphatase</fullName>
    </submittedName>
</protein>
<dbReference type="Proteomes" id="UP001501563">
    <property type="component" value="Unassembled WGS sequence"/>
</dbReference>
<dbReference type="SUPFAM" id="SSF81606">
    <property type="entry name" value="PP2C-like"/>
    <property type="match status" value="1"/>
</dbReference>
<organism evidence="3 4">
    <name type="scientific">Streptomyces lannensis</name>
    <dbReference type="NCBI Taxonomy" id="766498"/>
    <lineage>
        <taxon>Bacteria</taxon>
        <taxon>Bacillati</taxon>
        <taxon>Actinomycetota</taxon>
        <taxon>Actinomycetes</taxon>
        <taxon>Kitasatosporales</taxon>
        <taxon>Streptomycetaceae</taxon>
        <taxon>Streptomyces</taxon>
    </lineage>
</organism>
<dbReference type="RefSeq" id="WP_345548673.1">
    <property type="nucleotide sequence ID" value="NZ_BAAAZA010000007.1"/>
</dbReference>
<dbReference type="Pfam" id="PF13581">
    <property type="entry name" value="HATPase_c_2"/>
    <property type="match status" value="1"/>
</dbReference>
<evidence type="ECO:0000313" key="3">
    <source>
        <dbReference type="EMBL" id="GAA3864551.1"/>
    </source>
</evidence>
<dbReference type="InterPro" id="IPR039248">
    <property type="entry name" value="Ptase_RsbX"/>
</dbReference>
<dbReference type="InterPro" id="IPR001932">
    <property type="entry name" value="PPM-type_phosphatase-like_dom"/>
</dbReference>
<sequence length="359" mass="36990">MTRVRDVPVHDPTRVRDVRVAANDACGLAGFPADRAAAAELVATELATNLLKHAGGGQILIETVDAEPASDASAPQPALQIVAIDHGPGIPDLQAALGDGFSTTASLGAGLGTCRRLADVFDVHSTPGHGTVALARIHASARARSSRTEQPYRRDAVPVRAGGVNIPFVAGDSGDGWACVRSGERITVLLADGLGHGPAAADASDAAVRQLRQAAHLTPPELLGVLHGALRNTRGAAVAVAQLDLAAGRLAFSGVGNVGARFRSDGNWQHLLSHPGIVGAHRPAHLPHQRLPWSTDCLLVLHSDGLPSRWSLKAGVPSSALDPAVTAALIVRDASSSARPVRDDTTVAVLSPTPSDREP</sequence>
<evidence type="ECO:0000313" key="4">
    <source>
        <dbReference type="Proteomes" id="UP001501563"/>
    </source>
</evidence>
<dbReference type="CDD" id="cd16934">
    <property type="entry name" value="HATPase_RsbT-like"/>
    <property type="match status" value="1"/>
</dbReference>
<dbReference type="PANTHER" id="PTHR35801:SF1">
    <property type="entry name" value="PHOSPHOSERINE PHOSPHATASE RSBX"/>
    <property type="match status" value="1"/>
</dbReference>
<dbReference type="PANTHER" id="PTHR35801">
    <property type="entry name" value="PHOSPHOSERINE PHOSPHATASE RSBX"/>
    <property type="match status" value="1"/>
</dbReference>
<dbReference type="SUPFAM" id="SSF55874">
    <property type="entry name" value="ATPase domain of HSP90 chaperone/DNA topoisomerase II/histidine kinase"/>
    <property type="match status" value="1"/>
</dbReference>
<evidence type="ECO:0000259" key="2">
    <source>
        <dbReference type="SMART" id="SM00331"/>
    </source>
</evidence>
<keyword evidence="4" id="KW-1185">Reference proteome</keyword>
<dbReference type="Gene3D" id="3.60.40.10">
    <property type="entry name" value="PPM-type phosphatase domain"/>
    <property type="match status" value="1"/>
</dbReference>
<dbReference type="EMBL" id="BAAAZA010000007">
    <property type="protein sequence ID" value="GAA3864551.1"/>
    <property type="molecule type" value="Genomic_DNA"/>
</dbReference>
<comment type="caution">
    <text evidence="3">The sequence shown here is derived from an EMBL/GenBank/DDBJ whole genome shotgun (WGS) entry which is preliminary data.</text>
</comment>
<dbReference type="SMART" id="SM00331">
    <property type="entry name" value="PP2C_SIG"/>
    <property type="match status" value="1"/>
</dbReference>
<feature type="region of interest" description="Disordered" evidence="1">
    <location>
        <begin position="336"/>
        <end position="359"/>
    </location>
</feature>
<dbReference type="InterPro" id="IPR036457">
    <property type="entry name" value="PPM-type-like_dom_sf"/>
</dbReference>
<name>A0ABP7K3C9_9ACTN</name>
<feature type="domain" description="PPM-type phosphatase" evidence="2">
    <location>
        <begin position="159"/>
        <end position="352"/>
    </location>
</feature>
<reference evidence="4" key="1">
    <citation type="journal article" date="2019" name="Int. J. Syst. Evol. Microbiol.">
        <title>The Global Catalogue of Microorganisms (GCM) 10K type strain sequencing project: providing services to taxonomists for standard genome sequencing and annotation.</title>
        <authorList>
            <consortium name="The Broad Institute Genomics Platform"/>
            <consortium name="The Broad Institute Genome Sequencing Center for Infectious Disease"/>
            <person name="Wu L."/>
            <person name="Ma J."/>
        </authorList>
    </citation>
    <scope>NUCLEOTIDE SEQUENCE [LARGE SCALE GENOMIC DNA]</scope>
    <source>
        <strain evidence="4">JCM 16578</strain>
    </source>
</reference>
<accession>A0ABP7K3C9</accession>
<dbReference type="InterPro" id="IPR036890">
    <property type="entry name" value="HATPase_C_sf"/>
</dbReference>
<evidence type="ECO:0000256" key="1">
    <source>
        <dbReference type="SAM" id="MobiDB-lite"/>
    </source>
</evidence>
<dbReference type="Gene3D" id="3.30.565.10">
    <property type="entry name" value="Histidine kinase-like ATPase, C-terminal domain"/>
    <property type="match status" value="1"/>
</dbReference>